<accession>A0AAP0FU14</accession>
<evidence type="ECO:0000259" key="3">
    <source>
        <dbReference type="PROSITE" id="PS50015"/>
    </source>
</evidence>
<dbReference type="InterPro" id="IPR008139">
    <property type="entry name" value="SaposinB_dom"/>
</dbReference>
<evidence type="ECO:0000313" key="4">
    <source>
        <dbReference type="EMBL" id="KAK8914000.1"/>
    </source>
</evidence>
<dbReference type="InterPro" id="IPR011001">
    <property type="entry name" value="Saposin-like"/>
</dbReference>
<dbReference type="Gene3D" id="1.10.225.10">
    <property type="entry name" value="Saposin-like"/>
    <property type="match status" value="1"/>
</dbReference>
<proteinExistence type="predicted"/>
<dbReference type="SUPFAM" id="SSF47862">
    <property type="entry name" value="Saposin"/>
    <property type="match status" value="1"/>
</dbReference>
<gene>
    <name evidence="4" type="ORF">KSP39_PZI023589</name>
</gene>
<sequence>MEEQPRRPVRLEMGQSSTGVQTTGTELRMGSRDQHQRSTVCMEVGQSSTSAPATSSIGVCTFGGTHAVGVDIESVVKAIEDKSSHSSNDVMCSACKMAIVWMQNRLKKNQTQEKVLNQINQLCGRLPSPVGDSFIDCGAISTMHIISFNIGGKTFDLTVEKRLMLHLVRWWWVDPAGGNGVFEPEGGGGCSKQSFLGRFSRRAAGNGANAAGGSFVHPPSGGVCPKRCSEMPKQIEPKILRGFTPEEYIFSTIFASISSNNQHMHTLSN</sequence>
<feature type="compositionally biased region" description="Basic and acidic residues" evidence="2">
    <location>
        <begin position="1"/>
        <end position="10"/>
    </location>
</feature>
<organism evidence="4 5">
    <name type="scientific">Platanthera zijinensis</name>
    <dbReference type="NCBI Taxonomy" id="2320716"/>
    <lineage>
        <taxon>Eukaryota</taxon>
        <taxon>Viridiplantae</taxon>
        <taxon>Streptophyta</taxon>
        <taxon>Embryophyta</taxon>
        <taxon>Tracheophyta</taxon>
        <taxon>Spermatophyta</taxon>
        <taxon>Magnoliopsida</taxon>
        <taxon>Liliopsida</taxon>
        <taxon>Asparagales</taxon>
        <taxon>Orchidaceae</taxon>
        <taxon>Orchidoideae</taxon>
        <taxon>Orchideae</taxon>
        <taxon>Orchidinae</taxon>
        <taxon>Platanthera</taxon>
    </lineage>
</organism>
<dbReference type="AlphaFoldDB" id="A0AAP0FU14"/>
<protein>
    <recommendedName>
        <fullName evidence="3">Saposin B-type domain-containing protein</fullName>
    </recommendedName>
</protein>
<keyword evidence="5" id="KW-1185">Reference proteome</keyword>
<dbReference type="GO" id="GO:0006629">
    <property type="term" value="P:lipid metabolic process"/>
    <property type="evidence" value="ECO:0007669"/>
    <property type="project" value="InterPro"/>
</dbReference>
<dbReference type="EMBL" id="JBBWWQ010000021">
    <property type="protein sequence ID" value="KAK8914000.1"/>
    <property type="molecule type" value="Genomic_DNA"/>
</dbReference>
<reference evidence="4 5" key="1">
    <citation type="journal article" date="2022" name="Nat. Plants">
        <title>Genomes of leafy and leafless Platanthera orchids illuminate the evolution of mycoheterotrophy.</title>
        <authorList>
            <person name="Li M.H."/>
            <person name="Liu K.W."/>
            <person name="Li Z."/>
            <person name="Lu H.C."/>
            <person name="Ye Q.L."/>
            <person name="Zhang D."/>
            <person name="Wang J.Y."/>
            <person name="Li Y.F."/>
            <person name="Zhong Z.M."/>
            <person name="Liu X."/>
            <person name="Yu X."/>
            <person name="Liu D.K."/>
            <person name="Tu X.D."/>
            <person name="Liu B."/>
            <person name="Hao Y."/>
            <person name="Liao X.Y."/>
            <person name="Jiang Y.T."/>
            <person name="Sun W.H."/>
            <person name="Chen J."/>
            <person name="Chen Y.Q."/>
            <person name="Ai Y."/>
            <person name="Zhai J.W."/>
            <person name="Wu S.S."/>
            <person name="Zhou Z."/>
            <person name="Hsiao Y.Y."/>
            <person name="Wu W.L."/>
            <person name="Chen Y.Y."/>
            <person name="Lin Y.F."/>
            <person name="Hsu J.L."/>
            <person name="Li C.Y."/>
            <person name="Wang Z.W."/>
            <person name="Zhao X."/>
            <person name="Zhong W.Y."/>
            <person name="Ma X.K."/>
            <person name="Ma L."/>
            <person name="Huang J."/>
            <person name="Chen G.Z."/>
            <person name="Huang M.Z."/>
            <person name="Huang L."/>
            <person name="Peng D.H."/>
            <person name="Luo Y.B."/>
            <person name="Zou S.Q."/>
            <person name="Chen S.P."/>
            <person name="Lan S."/>
            <person name="Tsai W.C."/>
            <person name="Van de Peer Y."/>
            <person name="Liu Z.J."/>
        </authorList>
    </citation>
    <scope>NUCLEOTIDE SEQUENCE [LARGE SCALE GENOMIC DNA]</scope>
    <source>
        <strain evidence="4">Lor287</strain>
    </source>
</reference>
<dbReference type="InterPro" id="IPR007856">
    <property type="entry name" value="SapB_1"/>
</dbReference>
<evidence type="ECO:0000256" key="2">
    <source>
        <dbReference type="SAM" id="MobiDB-lite"/>
    </source>
</evidence>
<evidence type="ECO:0000256" key="1">
    <source>
        <dbReference type="ARBA" id="ARBA00023157"/>
    </source>
</evidence>
<dbReference type="PROSITE" id="PS50015">
    <property type="entry name" value="SAP_B"/>
    <property type="match status" value="1"/>
</dbReference>
<keyword evidence="1" id="KW-1015">Disulfide bond</keyword>
<evidence type="ECO:0000313" key="5">
    <source>
        <dbReference type="Proteomes" id="UP001418222"/>
    </source>
</evidence>
<feature type="domain" description="Saposin B-type" evidence="3">
    <location>
        <begin position="88"/>
        <end position="129"/>
    </location>
</feature>
<comment type="caution">
    <text evidence="4">The sequence shown here is derived from an EMBL/GenBank/DDBJ whole genome shotgun (WGS) entry which is preliminary data.</text>
</comment>
<feature type="region of interest" description="Disordered" evidence="2">
    <location>
        <begin position="1"/>
        <end position="35"/>
    </location>
</feature>
<dbReference type="Proteomes" id="UP001418222">
    <property type="component" value="Unassembled WGS sequence"/>
</dbReference>
<dbReference type="Pfam" id="PF05184">
    <property type="entry name" value="SapB_1"/>
    <property type="match status" value="1"/>
</dbReference>
<feature type="compositionally biased region" description="Low complexity" evidence="2">
    <location>
        <begin position="14"/>
        <end position="25"/>
    </location>
</feature>
<name>A0AAP0FU14_9ASPA</name>